<sequence length="100" mass="11001">MRLNYVIALKNTLELLNPLANTLETFTNPLLASVTETVSSPVLSDLLKVLRGLLREDARLVKGAAAMRTLRCYTIKSSVNGLLDVARKIYSEIIDDIIGV</sequence>
<dbReference type="Proteomes" id="UP001286313">
    <property type="component" value="Unassembled WGS sequence"/>
</dbReference>
<protein>
    <submittedName>
        <fullName evidence="1">Uncharacterized protein</fullName>
    </submittedName>
</protein>
<reference evidence="1" key="1">
    <citation type="submission" date="2023-10" db="EMBL/GenBank/DDBJ databases">
        <title>Genome assemblies of two species of porcelain crab, Petrolisthes cinctipes and Petrolisthes manimaculis (Anomura: Porcellanidae).</title>
        <authorList>
            <person name="Angst P."/>
        </authorList>
    </citation>
    <scope>NUCLEOTIDE SEQUENCE</scope>
    <source>
        <strain evidence="1">PB745_01</strain>
        <tissue evidence="1">Gill</tissue>
    </source>
</reference>
<keyword evidence="2" id="KW-1185">Reference proteome</keyword>
<gene>
    <name evidence="1" type="ORF">Pcinc_035236</name>
</gene>
<comment type="caution">
    <text evidence="1">The sequence shown here is derived from an EMBL/GenBank/DDBJ whole genome shotgun (WGS) entry which is preliminary data.</text>
</comment>
<organism evidence="1 2">
    <name type="scientific">Petrolisthes cinctipes</name>
    <name type="common">Flat porcelain crab</name>
    <dbReference type="NCBI Taxonomy" id="88211"/>
    <lineage>
        <taxon>Eukaryota</taxon>
        <taxon>Metazoa</taxon>
        <taxon>Ecdysozoa</taxon>
        <taxon>Arthropoda</taxon>
        <taxon>Crustacea</taxon>
        <taxon>Multicrustacea</taxon>
        <taxon>Malacostraca</taxon>
        <taxon>Eumalacostraca</taxon>
        <taxon>Eucarida</taxon>
        <taxon>Decapoda</taxon>
        <taxon>Pleocyemata</taxon>
        <taxon>Anomura</taxon>
        <taxon>Galatheoidea</taxon>
        <taxon>Porcellanidae</taxon>
        <taxon>Petrolisthes</taxon>
    </lineage>
</organism>
<name>A0AAE1EPW8_PETCI</name>
<dbReference type="AlphaFoldDB" id="A0AAE1EPW8"/>
<evidence type="ECO:0000313" key="2">
    <source>
        <dbReference type="Proteomes" id="UP001286313"/>
    </source>
</evidence>
<evidence type="ECO:0000313" key="1">
    <source>
        <dbReference type="EMBL" id="KAK3858581.1"/>
    </source>
</evidence>
<dbReference type="SUPFAM" id="SSF48334">
    <property type="entry name" value="DNA repair protein MutS, domain III"/>
    <property type="match status" value="1"/>
</dbReference>
<proteinExistence type="predicted"/>
<dbReference type="EMBL" id="JAWQEG010005267">
    <property type="protein sequence ID" value="KAK3858581.1"/>
    <property type="molecule type" value="Genomic_DNA"/>
</dbReference>
<dbReference type="InterPro" id="IPR036187">
    <property type="entry name" value="DNA_mismatch_repair_MutS_sf"/>
</dbReference>
<accession>A0AAE1EPW8</accession>